<organism evidence="2 3">
    <name type="scientific">Ascobolus immersus RN42</name>
    <dbReference type="NCBI Taxonomy" id="1160509"/>
    <lineage>
        <taxon>Eukaryota</taxon>
        <taxon>Fungi</taxon>
        <taxon>Dikarya</taxon>
        <taxon>Ascomycota</taxon>
        <taxon>Pezizomycotina</taxon>
        <taxon>Pezizomycetes</taxon>
        <taxon>Pezizales</taxon>
        <taxon>Ascobolaceae</taxon>
        <taxon>Ascobolus</taxon>
    </lineage>
</organism>
<evidence type="ECO:0000313" key="3">
    <source>
        <dbReference type="Proteomes" id="UP000275078"/>
    </source>
</evidence>
<evidence type="ECO:0000256" key="1">
    <source>
        <dbReference type="SAM" id="Phobius"/>
    </source>
</evidence>
<keyword evidence="3" id="KW-1185">Reference proteome</keyword>
<dbReference type="EMBL" id="ML119653">
    <property type="protein sequence ID" value="RPA85565.1"/>
    <property type="molecule type" value="Genomic_DNA"/>
</dbReference>
<keyword evidence="1" id="KW-0472">Membrane</keyword>
<keyword evidence="1" id="KW-0812">Transmembrane</keyword>
<feature type="transmembrane region" description="Helical" evidence="1">
    <location>
        <begin position="318"/>
        <end position="336"/>
    </location>
</feature>
<reference evidence="2 3" key="1">
    <citation type="journal article" date="2018" name="Nat. Ecol. Evol.">
        <title>Pezizomycetes genomes reveal the molecular basis of ectomycorrhizal truffle lifestyle.</title>
        <authorList>
            <person name="Murat C."/>
            <person name="Payen T."/>
            <person name="Noel B."/>
            <person name="Kuo A."/>
            <person name="Morin E."/>
            <person name="Chen J."/>
            <person name="Kohler A."/>
            <person name="Krizsan K."/>
            <person name="Balestrini R."/>
            <person name="Da Silva C."/>
            <person name="Montanini B."/>
            <person name="Hainaut M."/>
            <person name="Levati E."/>
            <person name="Barry K.W."/>
            <person name="Belfiori B."/>
            <person name="Cichocki N."/>
            <person name="Clum A."/>
            <person name="Dockter R.B."/>
            <person name="Fauchery L."/>
            <person name="Guy J."/>
            <person name="Iotti M."/>
            <person name="Le Tacon F."/>
            <person name="Lindquist E.A."/>
            <person name="Lipzen A."/>
            <person name="Malagnac F."/>
            <person name="Mello A."/>
            <person name="Molinier V."/>
            <person name="Miyauchi S."/>
            <person name="Poulain J."/>
            <person name="Riccioni C."/>
            <person name="Rubini A."/>
            <person name="Sitrit Y."/>
            <person name="Splivallo R."/>
            <person name="Traeger S."/>
            <person name="Wang M."/>
            <person name="Zifcakova L."/>
            <person name="Wipf D."/>
            <person name="Zambonelli A."/>
            <person name="Paolocci F."/>
            <person name="Nowrousian M."/>
            <person name="Ottonello S."/>
            <person name="Baldrian P."/>
            <person name="Spatafora J.W."/>
            <person name="Henrissat B."/>
            <person name="Nagy L.G."/>
            <person name="Aury J.M."/>
            <person name="Wincker P."/>
            <person name="Grigoriev I.V."/>
            <person name="Bonfante P."/>
            <person name="Martin F.M."/>
        </authorList>
    </citation>
    <scope>NUCLEOTIDE SEQUENCE [LARGE SCALE GENOMIC DNA]</scope>
    <source>
        <strain evidence="2 3">RN42</strain>
    </source>
</reference>
<name>A0A3N4IHE1_ASCIM</name>
<evidence type="ECO:0000313" key="2">
    <source>
        <dbReference type="EMBL" id="RPA85565.1"/>
    </source>
</evidence>
<accession>A0A3N4IHE1</accession>
<dbReference type="AlphaFoldDB" id="A0A3N4IHE1"/>
<proteinExistence type="predicted"/>
<dbReference type="Proteomes" id="UP000275078">
    <property type="component" value="Unassembled WGS sequence"/>
</dbReference>
<feature type="transmembrane region" description="Helical" evidence="1">
    <location>
        <begin position="26"/>
        <end position="45"/>
    </location>
</feature>
<keyword evidence="1" id="KW-1133">Transmembrane helix</keyword>
<feature type="transmembrane region" description="Helical" evidence="1">
    <location>
        <begin position="226"/>
        <end position="251"/>
    </location>
</feature>
<gene>
    <name evidence="2" type="ORF">BJ508DRAFT_411961</name>
</gene>
<feature type="transmembrane region" description="Helical" evidence="1">
    <location>
        <begin position="258"/>
        <end position="284"/>
    </location>
</feature>
<sequence length="361" mass="40722">MEIPNTASSLNERHVSLLFDKSTISFFYGPGYTIFYILVCLASIFRLSHLSRPISHHLLPFLRHRYPNLFLAEPAEEDTAAPISPSGSGYSIFRQIPTIQFEIIIVAAHATYALADAFVSIFKLYNNSDNLTVLHVGHLANLEAALRMVFWFERFVFLLPVWNWIGGSIVFYYHLTIYFGLMILSFNFIERLFDFPTSLSMIEGLDPLLEGRVYYLERLEIPALSVLWSISGLCGPLPVLLMVVGLVHLAIKWDVGKAFLVFCSGFAYCGFGGIMATILVWPVVYSWGLVGWEVVKWVIGMGEGFPVAIGSWGVEWDWYQVMAVLAGAVVLGWRAMGCLKRNMIWSSVYGGMEKLPMVKEK</sequence>
<protein>
    <submittedName>
        <fullName evidence="2">Uncharacterized protein</fullName>
    </submittedName>
</protein>